<proteinExistence type="predicted"/>
<organism evidence="1 2">
    <name type="scientific">Allacma fusca</name>
    <dbReference type="NCBI Taxonomy" id="39272"/>
    <lineage>
        <taxon>Eukaryota</taxon>
        <taxon>Metazoa</taxon>
        <taxon>Ecdysozoa</taxon>
        <taxon>Arthropoda</taxon>
        <taxon>Hexapoda</taxon>
        <taxon>Collembola</taxon>
        <taxon>Symphypleona</taxon>
        <taxon>Sminthuridae</taxon>
        <taxon>Allacma</taxon>
    </lineage>
</organism>
<dbReference type="EMBL" id="CAJVCH010543889">
    <property type="protein sequence ID" value="CAG7827532.1"/>
    <property type="molecule type" value="Genomic_DNA"/>
</dbReference>
<reference evidence="1" key="1">
    <citation type="submission" date="2021-06" db="EMBL/GenBank/DDBJ databases">
        <authorList>
            <person name="Hodson N. C."/>
            <person name="Mongue J. A."/>
            <person name="Jaron S. K."/>
        </authorList>
    </citation>
    <scope>NUCLEOTIDE SEQUENCE</scope>
</reference>
<accession>A0A8J2PFG7</accession>
<feature type="non-terminal residue" evidence="1">
    <location>
        <position position="1"/>
    </location>
</feature>
<evidence type="ECO:0000313" key="2">
    <source>
        <dbReference type="Proteomes" id="UP000708208"/>
    </source>
</evidence>
<sequence>MTNVKVKTLAPGTQYEYEIIPIHKDGIRGVSFKGQFQTKGNKLPTVDGLIARPSANSTNVFEIVWTKPSNNKPTWKYAIYHGKTIDEIVQK</sequence>
<keyword evidence="2" id="KW-1185">Reference proteome</keyword>
<dbReference type="Proteomes" id="UP000708208">
    <property type="component" value="Unassembled WGS sequence"/>
</dbReference>
<gene>
    <name evidence="1" type="ORF">AFUS01_LOCUS37514</name>
</gene>
<protein>
    <submittedName>
        <fullName evidence="1">Uncharacterized protein</fullName>
    </submittedName>
</protein>
<comment type="caution">
    <text evidence="1">The sequence shown here is derived from an EMBL/GenBank/DDBJ whole genome shotgun (WGS) entry which is preliminary data.</text>
</comment>
<evidence type="ECO:0000313" key="1">
    <source>
        <dbReference type="EMBL" id="CAG7827532.1"/>
    </source>
</evidence>
<name>A0A8J2PFG7_9HEXA</name>
<dbReference type="AlphaFoldDB" id="A0A8J2PFG7"/>